<dbReference type="InterPro" id="IPR001155">
    <property type="entry name" value="OxRdtase_FMN_N"/>
</dbReference>
<dbReference type="PANTHER" id="PTHR22893:SF91">
    <property type="entry name" value="NADPH DEHYDROGENASE 2-RELATED"/>
    <property type="match status" value="1"/>
</dbReference>
<name>A0ABZ1AFW2_AROEV</name>
<gene>
    <name evidence="3" type="ORF">U5817_15545</name>
</gene>
<feature type="region of interest" description="Disordered" evidence="1">
    <location>
        <begin position="1"/>
        <end position="21"/>
    </location>
</feature>
<evidence type="ECO:0000256" key="1">
    <source>
        <dbReference type="SAM" id="MobiDB-lite"/>
    </source>
</evidence>
<dbReference type="EMBL" id="CP141259">
    <property type="protein sequence ID" value="WRL44618.1"/>
    <property type="molecule type" value="Genomic_DNA"/>
</dbReference>
<dbReference type="Pfam" id="PF00724">
    <property type="entry name" value="Oxidored_FMN"/>
    <property type="match status" value="1"/>
</dbReference>
<keyword evidence="4" id="KW-1185">Reference proteome</keyword>
<proteinExistence type="predicted"/>
<evidence type="ECO:0000313" key="3">
    <source>
        <dbReference type="EMBL" id="WRL44618.1"/>
    </source>
</evidence>
<protein>
    <submittedName>
        <fullName evidence="3">Alkene reductase</fullName>
    </submittedName>
</protein>
<dbReference type="RefSeq" id="WP_407277958.1">
    <property type="nucleotide sequence ID" value="NZ_CP141259.1"/>
</dbReference>
<dbReference type="InterPro" id="IPR045247">
    <property type="entry name" value="Oye-like"/>
</dbReference>
<evidence type="ECO:0000259" key="2">
    <source>
        <dbReference type="Pfam" id="PF00724"/>
    </source>
</evidence>
<dbReference type="PANTHER" id="PTHR22893">
    <property type="entry name" value="NADH OXIDOREDUCTASE-RELATED"/>
    <property type="match status" value="1"/>
</dbReference>
<dbReference type="Gene3D" id="3.20.20.70">
    <property type="entry name" value="Aldolase class I"/>
    <property type="match status" value="1"/>
</dbReference>
<evidence type="ECO:0000313" key="4">
    <source>
        <dbReference type="Proteomes" id="UP001626593"/>
    </source>
</evidence>
<dbReference type="Proteomes" id="UP001626593">
    <property type="component" value="Chromosome"/>
</dbReference>
<organism evidence="3 4">
    <name type="scientific">Aromatoleum evansii</name>
    <name type="common">Azoarcus evansii</name>
    <dbReference type="NCBI Taxonomy" id="59406"/>
    <lineage>
        <taxon>Bacteria</taxon>
        <taxon>Pseudomonadati</taxon>
        <taxon>Pseudomonadota</taxon>
        <taxon>Betaproteobacteria</taxon>
        <taxon>Rhodocyclales</taxon>
        <taxon>Rhodocyclaceae</taxon>
        <taxon>Aromatoleum</taxon>
    </lineage>
</organism>
<sequence length="379" mass="40622">MNAPHPQAARNGGESDTRKLFQPARIGDIEVANRVVMAPLTRSRADEAAGDIPGSPMNVEYYRQRSNAGLIISEGTQVSPVGKGYMATPGIYSDEQVEGWKPITQAVHEAGSKIVAQIWHVGRVTHPDLTGGAQPVAPSAIRPNVVAYTRNGKMEVPVPRALSVAEIAEVVQEFRRAAANAIRAGFDGVEIHGANGYLVDQFLRDGANQRTDQYGGSVANRARFALEVIDAVVAEIGAGRVGIRLSPVTPANDLSDSKPQAVFGYLVEELNKRGIAFIHFVEGATGGPRDVPGFDFAWARKAFKGTYIANNGYDRAMAIDAVESGRADAVAFGRLFIANPDLVHRLRHDTVLNAPNPKTFYAPGPEGYIDYPALEAIAA</sequence>
<dbReference type="InterPro" id="IPR013785">
    <property type="entry name" value="Aldolase_TIM"/>
</dbReference>
<reference evidence="3 4" key="1">
    <citation type="submission" date="2023-12" db="EMBL/GenBank/DDBJ databases">
        <title>A. evansii MAY27, complete genome.</title>
        <authorList>
            <person name="Wang Y."/>
        </authorList>
    </citation>
    <scope>NUCLEOTIDE SEQUENCE [LARGE SCALE GENOMIC DNA]</scope>
    <source>
        <strain evidence="3 4">MAY27</strain>
    </source>
</reference>
<feature type="domain" description="NADH:flavin oxidoreductase/NADH oxidase N-terminal" evidence="2">
    <location>
        <begin position="19"/>
        <end position="350"/>
    </location>
</feature>
<accession>A0ABZ1AFW2</accession>
<dbReference type="SUPFAM" id="SSF51395">
    <property type="entry name" value="FMN-linked oxidoreductases"/>
    <property type="match status" value="1"/>
</dbReference>
<dbReference type="CDD" id="cd02933">
    <property type="entry name" value="OYE_like_FMN"/>
    <property type="match status" value="1"/>
</dbReference>